<feature type="region of interest" description="Disordered" evidence="3">
    <location>
        <begin position="96"/>
        <end position="122"/>
    </location>
</feature>
<feature type="compositionally biased region" description="Polar residues" evidence="3">
    <location>
        <begin position="106"/>
        <end position="116"/>
    </location>
</feature>
<keyword evidence="7" id="KW-1185">Reference proteome</keyword>
<dbReference type="Ensembl" id="ENSSORT00005007236.1">
    <property type="protein sequence ID" value="ENSSORP00005006974.1"/>
    <property type="gene ID" value="ENSSORG00005004031.1"/>
</dbReference>
<dbReference type="InParanoid" id="A0A672YQV5"/>
<dbReference type="AlphaFoldDB" id="A0A672YQV5"/>
<dbReference type="InterPro" id="IPR041292">
    <property type="entry name" value="Tudor_4"/>
</dbReference>
<dbReference type="InterPro" id="IPR040880">
    <property type="entry name" value="DUF5604"/>
</dbReference>
<reference evidence="6" key="2">
    <citation type="submission" date="2025-08" db="UniProtKB">
        <authorList>
            <consortium name="Ensembl"/>
        </authorList>
    </citation>
    <scope>IDENTIFICATION</scope>
</reference>
<dbReference type="GO" id="GO:0005634">
    <property type="term" value="C:nucleus"/>
    <property type="evidence" value="ECO:0007669"/>
    <property type="project" value="UniProtKB-SubCell"/>
</dbReference>
<protein>
    <submittedName>
        <fullName evidence="6">Flocculation protein FLO11-like</fullName>
    </submittedName>
</protein>
<dbReference type="PANTHER" id="PTHR46024">
    <property type="entry name" value="HISTONE-LYSINE N-METHYLTRANSFERASE EGGLESS"/>
    <property type="match status" value="1"/>
</dbReference>
<comment type="subcellular location">
    <subcellularLocation>
        <location evidence="1">Nucleus</location>
    </subcellularLocation>
</comment>
<feature type="compositionally biased region" description="Polar residues" evidence="3">
    <location>
        <begin position="455"/>
        <end position="466"/>
    </location>
</feature>
<dbReference type="Proteomes" id="UP000472271">
    <property type="component" value="Chromosome 11"/>
</dbReference>
<evidence type="ECO:0000259" key="4">
    <source>
        <dbReference type="Pfam" id="PF18300"/>
    </source>
</evidence>
<evidence type="ECO:0000256" key="1">
    <source>
        <dbReference type="ARBA" id="ARBA00004123"/>
    </source>
</evidence>
<dbReference type="OrthoDB" id="5792673at2759"/>
<reference evidence="6" key="3">
    <citation type="submission" date="2025-09" db="UniProtKB">
        <authorList>
            <consortium name="Ensembl"/>
        </authorList>
    </citation>
    <scope>IDENTIFICATION</scope>
</reference>
<feature type="region of interest" description="Disordered" evidence="3">
    <location>
        <begin position="158"/>
        <end position="180"/>
    </location>
</feature>
<dbReference type="GeneID" id="115428275"/>
<name>A0A672YQV5_9TELE</name>
<feature type="domain" description="DUF5604" evidence="4">
    <location>
        <begin position="486"/>
        <end position="536"/>
    </location>
</feature>
<dbReference type="GO" id="GO:0070828">
    <property type="term" value="P:heterochromatin organization"/>
    <property type="evidence" value="ECO:0007669"/>
    <property type="project" value="TreeGrafter"/>
</dbReference>
<feature type="domain" description="Histone methyltransferase Tudor" evidence="5">
    <location>
        <begin position="635"/>
        <end position="680"/>
    </location>
</feature>
<dbReference type="Gene3D" id="2.30.30.140">
    <property type="match status" value="2"/>
</dbReference>
<feature type="compositionally biased region" description="Low complexity" evidence="3">
    <location>
        <begin position="282"/>
        <end position="384"/>
    </location>
</feature>
<gene>
    <name evidence="6" type="primary">LOC115428275</name>
</gene>
<evidence type="ECO:0000256" key="3">
    <source>
        <dbReference type="SAM" id="MobiDB-lite"/>
    </source>
</evidence>
<evidence type="ECO:0000259" key="5">
    <source>
        <dbReference type="Pfam" id="PF18358"/>
    </source>
</evidence>
<feature type="compositionally biased region" description="Low complexity" evidence="3">
    <location>
        <begin position="226"/>
        <end position="272"/>
    </location>
</feature>
<dbReference type="Pfam" id="PF18358">
    <property type="entry name" value="Tudor_4"/>
    <property type="match status" value="1"/>
</dbReference>
<feature type="compositionally biased region" description="Low complexity" evidence="3">
    <location>
        <begin position="398"/>
        <end position="438"/>
    </location>
</feature>
<dbReference type="RefSeq" id="XP_030003034.1">
    <property type="nucleotide sequence ID" value="XM_030147174.1"/>
</dbReference>
<keyword evidence="2" id="KW-0539">Nucleus</keyword>
<feature type="region of interest" description="Disordered" evidence="3">
    <location>
        <begin position="196"/>
        <end position="476"/>
    </location>
</feature>
<dbReference type="CTD" id="553292"/>
<evidence type="ECO:0000313" key="6">
    <source>
        <dbReference type="Ensembl" id="ENSSORP00005006974.1"/>
    </source>
</evidence>
<dbReference type="PANTHER" id="PTHR46024:SF1">
    <property type="entry name" value="HISTONE-LYSINE N-METHYLTRANSFERASE EGGLESS"/>
    <property type="match status" value="1"/>
</dbReference>
<dbReference type="Pfam" id="PF18300">
    <property type="entry name" value="DUF5604"/>
    <property type="match status" value="1"/>
</dbReference>
<accession>A0A672YQV5</accession>
<dbReference type="GO" id="GO:0010629">
    <property type="term" value="P:negative regulation of gene expression"/>
    <property type="evidence" value="ECO:0007669"/>
    <property type="project" value="TreeGrafter"/>
</dbReference>
<feature type="compositionally biased region" description="Basic residues" evidence="3">
    <location>
        <begin position="206"/>
        <end position="219"/>
    </location>
</feature>
<evidence type="ECO:0000313" key="7">
    <source>
        <dbReference type="Proteomes" id="UP000472271"/>
    </source>
</evidence>
<dbReference type="GO" id="GO:0046974">
    <property type="term" value="F:histone H3K9 methyltransferase activity"/>
    <property type="evidence" value="ECO:0007669"/>
    <property type="project" value="TreeGrafter"/>
</dbReference>
<evidence type="ECO:0000256" key="2">
    <source>
        <dbReference type="ARBA" id="ARBA00023242"/>
    </source>
</evidence>
<organism evidence="6 7">
    <name type="scientific">Sphaeramia orbicularis</name>
    <name type="common">orbiculate cardinalfish</name>
    <dbReference type="NCBI Taxonomy" id="375764"/>
    <lineage>
        <taxon>Eukaryota</taxon>
        <taxon>Metazoa</taxon>
        <taxon>Chordata</taxon>
        <taxon>Craniata</taxon>
        <taxon>Vertebrata</taxon>
        <taxon>Euteleostomi</taxon>
        <taxon>Actinopterygii</taxon>
        <taxon>Neopterygii</taxon>
        <taxon>Teleostei</taxon>
        <taxon>Neoteleostei</taxon>
        <taxon>Acanthomorphata</taxon>
        <taxon>Gobiaria</taxon>
        <taxon>Kurtiformes</taxon>
        <taxon>Apogonoidei</taxon>
        <taxon>Apogonidae</taxon>
        <taxon>Apogoninae</taxon>
        <taxon>Sphaeramia</taxon>
    </lineage>
</organism>
<sequence length="700" mass="76446">MVQKNEAASLIFCMTMEGDEMEMTREELQRLISEQINDSDLVSQDLLNKYHLLQTLLAKKEKQAASILKLCESVAKYEAIVKKQYAMLGWDYRDTDSEEDEDITDNGNAPESSCENLNEDQSEKQIHYVKRPVVVLMRLPEHKIRILCGLSPEKTKSEDELSSISCDSDRVWEPEEQDLSDADFSDAVSENFALHYSSSDSENGGTKRKKSYKMKRKGAKTIAAASPMPSERSSTPPTRSSTPSEKSSVQPTRSPTPPTRSSTPSAKSSVPAARAPTPPTGSSMLSAKSSAPSTKSTPSAKSSAPPTKSSTPSAKSSAPPTKSSTLSAKSSAPPTKSSTLSAKSSAPPTKSSTLSAKSSAPPTKSSTLSAKSSAPPTKSTPSAKVKSSAPPTKSSTLSAKSSVPPTKSSAPSAKSSAPPTTSSTPTAESSTPVTETSTQKASSKPNIPEGRKTLNVPSGNKSTESAPSHDRPAKAPAVLPEVTEGMSVVARKKAMRWYRGKITEIIKKESGSVKYKVVFENDLGKVLVSGHHIAFDLMNRLDQLQDLSRVLVRHPEEPWFCPGVLAERPGRRNRMRFLVFLDDHTPIYVSLPLIRLVCKPLPNPWDDIPEGMHRNFIEQHTKWLPNPPLTQCVMGQTMKAMFKDALQKCSVLQIDFNLIEVLFTEDQHKEWIYRGSPRLEHIINMTKYLESNDSKTSQKK</sequence>
<dbReference type="InterPro" id="IPR051516">
    <property type="entry name" value="SETDB_methyltransferase"/>
</dbReference>
<reference evidence="6" key="1">
    <citation type="submission" date="2019-06" db="EMBL/GenBank/DDBJ databases">
        <authorList>
            <consortium name="Wellcome Sanger Institute Data Sharing"/>
        </authorList>
    </citation>
    <scope>NUCLEOTIDE SEQUENCE [LARGE SCALE GENOMIC DNA]</scope>
</reference>
<proteinExistence type="predicted"/>